<dbReference type="AlphaFoldDB" id="A0A552X4I8"/>
<dbReference type="Pfam" id="PF12412">
    <property type="entry name" value="DUF3667"/>
    <property type="match status" value="1"/>
</dbReference>
<evidence type="ECO:0000256" key="1">
    <source>
        <dbReference type="SAM" id="MobiDB-lite"/>
    </source>
</evidence>
<evidence type="ECO:0000256" key="2">
    <source>
        <dbReference type="SAM" id="Phobius"/>
    </source>
</evidence>
<comment type="caution">
    <text evidence="3">The sequence shown here is derived from an EMBL/GenBank/DDBJ whole genome shotgun (WGS) entry which is preliminary data.</text>
</comment>
<dbReference type="Proteomes" id="UP000320359">
    <property type="component" value="Unassembled WGS sequence"/>
</dbReference>
<gene>
    <name evidence="3" type="ORF">FM042_03555</name>
</gene>
<name>A0A552X4I8_9GAMM</name>
<feature type="region of interest" description="Disordered" evidence="1">
    <location>
        <begin position="1"/>
        <end position="25"/>
    </location>
</feature>
<keyword evidence="2" id="KW-0812">Transmembrane</keyword>
<feature type="compositionally biased region" description="Polar residues" evidence="1">
    <location>
        <begin position="1"/>
        <end position="15"/>
    </location>
</feature>
<sequence>MPMSAATPSDNSAAENANAGDSPIKAAPQAKGRNALTGNCTNCGAELQGPFCHQCGQEDKNYIRNVFRLITELFGEMGNWDGRFWRTLIPLFIRPGFLSKQYVTGKRIAYVPPLRLYIFISLISFILFSSLGNGFQQLDSQLASQGQVIFADETEAKAPAVVSEFQFNDVNLNFGFLSEADNETLNAKLQFLREHPRVFMDRFFSLAPQLMLVMLPLFALVLKLLYAFSGRYYVEHLVLALHTHAFILLSLMVIMGVNSVMGLALPIWMANIVSWVYTLLWWWIPIYLFLTQKRFYRQGWGMTTVKFTITSLLYFVVLALMLFATIILSVLRA</sequence>
<dbReference type="OrthoDB" id="9111327at2"/>
<keyword evidence="2" id="KW-1133">Transmembrane helix</keyword>
<proteinExistence type="predicted"/>
<keyword evidence="2" id="KW-0472">Membrane</keyword>
<evidence type="ECO:0000313" key="4">
    <source>
        <dbReference type="Proteomes" id="UP000320359"/>
    </source>
</evidence>
<keyword evidence="4" id="KW-1185">Reference proteome</keyword>
<protein>
    <submittedName>
        <fullName evidence="3">DUF3667 domain-containing protein</fullName>
    </submittedName>
</protein>
<feature type="transmembrane region" description="Helical" evidence="2">
    <location>
        <begin position="116"/>
        <end position="135"/>
    </location>
</feature>
<dbReference type="InterPro" id="IPR022134">
    <property type="entry name" value="DUF3667"/>
</dbReference>
<feature type="transmembrane region" description="Helical" evidence="2">
    <location>
        <begin position="238"/>
        <end position="261"/>
    </location>
</feature>
<accession>A0A552X4I8</accession>
<evidence type="ECO:0000313" key="3">
    <source>
        <dbReference type="EMBL" id="TRW49938.1"/>
    </source>
</evidence>
<dbReference type="EMBL" id="VJWL01000001">
    <property type="protein sequence ID" value="TRW49938.1"/>
    <property type="molecule type" value="Genomic_DNA"/>
</dbReference>
<feature type="transmembrane region" description="Helical" evidence="2">
    <location>
        <begin position="267"/>
        <end position="290"/>
    </location>
</feature>
<reference evidence="3 4" key="1">
    <citation type="submission" date="2019-07" db="EMBL/GenBank/DDBJ databases">
        <authorList>
            <person name="Yang M."/>
            <person name="Zhao D."/>
            <person name="Xiang H."/>
        </authorList>
    </citation>
    <scope>NUCLEOTIDE SEQUENCE [LARGE SCALE GENOMIC DNA]</scope>
    <source>
        <strain evidence="3 4">IM1326</strain>
    </source>
</reference>
<feature type="transmembrane region" description="Helical" evidence="2">
    <location>
        <begin position="311"/>
        <end position="331"/>
    </location>
</feature>
<feature type="transmembrane region" description="Helical" evidence="2">
    <location>
        <begin position="206"/>
        <end position="226"/>
    </location>
</feature>
<organism evidence="3 4">
    <name type="scientific">Aliidiomarina halalkaliphila</name>
    <dbReference type="NCBI Taxonomy" id="2593535"/>
    <lineage>
        <taxon>Bacteria</taxon>
        <taxon>Pseudomonadati</taxon>
        <taxon>Pseudomonadota</taxon>
        <taxon>Gammaproteobacteria</taxon>
        <taxon>Alteromonadales</taxon>
        <taxon>Idiomarinaceae</taxon>
        <taxon>Aliidiomarina</taxon>
    </lineage>
</organism>